<dbReference type="AlphaFoldDB" id="A0AAV4A8K8"/>
<reference evidence="1 2" key="1">
    <citation type="journal article" date="2021" name="Elife">
        <title>Chloroplast acquisition without the gene transfer in kleptoplastic sea slugs, Plakobranchus ocellatus.</title>
        <authorList>
            <person name="Maeda T."/>
            <person name="Takahashi S."/>
            <person name="Yoshida T."/>
            <person name="Shimamura S."/>
            <person name="Takaki Y."/>
            <person name="Nagai Y."/>
            <person name="Toyoda A."/>
            <person name="Suzuki Y."/>
            <person name="Arimoto A."/>
            <person name="Ishii H."/>
            <person name="Satoh N."/>
            <person name="Nishiyama T."/>
            <person name="Hasebe M."/>
            <person name="Maruyama T."/>
            <person name="Minagawa J."/>
            <person name="Obokata J."/>
            <person name="Shigenobu S."/>
        </authorList>
    </citation>
    <scope>NUCLEOTIDE SEQUENCE [LARGE SCALE GENOMIC DNA]</scope>
</reference>
<evidence type="ECO:0000313" key="1">
    <source>
        <dbReference type="EMBL" id="GFO03695.1"/>
    </source>
</evidence>
<dbReference type="SUPFAM" id="SSF56436">
    <property type="entry name" value="C-type lectin-like"/>
    <property type="match status" value="1"/>
</dbReference>
<evidence type="ECO:0008006" key="3">
    <source>
        <dbReference type="Google" id="ProtNLM"/>
    </source>
</evidence>
<dbReference type="EMBL" id="BLXT01003727">
    <property type="protein sequence ID" value="GFO03695.1"/>
    <property type="molecule type" value="Genomic_DNA"/>
</dbReference>
<dbReference type="InterPro" id="IPR016187">
    <property type="entry name" value="CTDL_fold"/>
</dbReference>
<sequence length="145" mass="15753">MYVVSTLKCPCSVACALRSVTNCCRAIGFVFEPASGQCTPVMWLHQGSGGAVVPAGSADAHLVNIFLRDQLDEAWKYGSEGGNFTCLLEFTSLSSFQNATTACHSSCGFLAFVRTTAEELVAMVQILTNKTSIWLSLDNVKEEWW</sequence>
<keyword evidence="2" id="KW-1185">Reference proteome</keyword>
<gene>
    <name evidence="1" type="ORF">PoB_003020000</name>
</gene>
<name>A0AAV4A8K8_9GAST</name>
<organism evidence="1 2">
    <name type="scientific">Plakobranchus ocellatus</name>
    <dbReference type="NCBI Taxonomy" id="259542"/>
    <lineage>
        <taxon>Eukaryota</taxon>
        <taxon>Metazoa</taxon>
        <taxon>Spiralia</taxon>
        <taxon>Lophotrochozoa</taxon>
        <taxon>Mollusca</taxon>
        <taxon>Gastropoda</taxon>
        <taxon>Heterobranchia</taxon>
        <taxon>Euthyneura</taxon>
        <taxon>Panpulmonata</taxon>
        <taxon>Sacoglossa</taxon>
        <taxon>Placobranchoidea</taxon>
        <taxon>Plakobranchidae</taxon>
        <taxon>Plakobranchus</taxon>
    </lineage>
</organism>
<dbReference type="Proteomes" id="UP000735302">
    <property type="component" value="Unassembled WGS sequence"/>
</dbReference>
<protein>
    <recommendedName>
        <fullName evidence="3">C-type lectin domain-containing protein</fullName>
    </recommendedName>
</protein>
<proteinExistence type="predicted"/>
<accession>A0AAV4A8K8</accession>
<evidence type="ECO:0000313" key="2">
    <source>
        <dbReference type="Proteomes" id="UP000735302"/>
    </source>
</evidence>
<comment type="caution">
    <text evidence="1">The sequence shown here is derived from an EMBL/GenBank/DDBJ whole genome shotgun (WGS) entry which is preliminary data.</text>
</comment>